<organism evidence="3 4">
    <name type="scientific">Noviherbaspirillum denitrificans</name>
    <dbReference type="NCBI Taxonomy" id="1968433"/>
    <lineage>
        <taxon>Bacteria</taxon>
        <taxon>Pseudomonadati</taxon>
        <taxon>Pseudomonadota</taxon>
        <taxon>Betaproteobacteria</taxon>
        <taxon>Burkholderiales</taxon>
        <taxon>Oxalobacteraceae</taxon>
        <taxon>Noviherbaspirillum</taxon>
    </lineage>
</organism>
<dbReference type="EMBL" id="LSTO01000001">
    <property type="protein sequence ID" value="OWW20789.1"/>
    <property type="molecule type" value="Genomic_DNA"/>
</dbReference>
<name>A0A254TDR4_9BURK</name>
<comment type="caution">
    <text evidence="3">The sequence shown here is derived from an EMBL/GenBank/DDBJ whole genome shotgun (WGS) entry which is preliminary data.</text>
</comment>
<sequence length="131" mass="14291">MQRTFTKLAILLLASVAAGAHATNVSLSVGGEVAPGVYGRVDIGNTPPPVLYAQPMIITRPVRAVAVQPVYMHVPPGHAKHWSKHCHKYNACAQPVYFVKSAEYERQDDHGHDYGRGHGKGHGKGHRKHDD</sequence>
<accession>A0A254TDR4</accession>
<keyword evidence="2" id="KW-0732">Signal</keyword>
<feature type="chain" id="PRO_5013078214" evidence="2">
    <location>
        <begin position="23"/>
        <end position="131"/>
    </location>
</feature>
<dbReference type="Proteomes" id="UP000197535">
    <property type="component" value="Unassembled WGS sequence"/>
</dbReference>
<dbReference type="RefSeq" id="WP_088707656.1">
    <property type="nucleotide sequence ID" value="NZ_LSTO01000001.1"/>
</dbReference>
<reference evidence="3 4" key="1">
    <citation type="submission" date="2016-02" db="EMBL/GenBank/DDBJ databases">
        <authorList>
            <person name="Wen L."/>
            <person name="He K."/>
            <person name="Yang H."/>
        </authorList>
    </citation>
    <scope>NUCLEOTIDE SEQUENCE [LARGE SCALE GENOMIC DNA]</scope>
    <source>
        <strain evidence="3 4">TSA40</strain>
    </source>
</reference>
<proteinExistence type="predicted"/>
<evidence type="ECO:0000313" key="3">
    <source>
        <dbReference type="EMBL" id="OWW20789.1"/>
    </source>
</evidence>
<gene>
    <name evidence="3" type="ORF">AYR66_16235</name>
</gene>
<feature type="signal peptide" evidence="2">
    <location>
        <begin position="1"/>
        <end position="22"/>
    </location>
</feature>
<feature type="region of interest" description="Disordered" evidence="1">
    <location>
        <begin position="108"/>
        <end position="131"/>
    </location>
</feature>
<feature type="compositionally biased region" description="Basic residues" evidence="1">
    <location>
        <begin position="117"/>
        <end position="131"/>
    </location>
</feature>
<keyword evidence="4" id="KW-1185">Reference proteome</keyword>
<evidence type="ECO:0000256" key="2">
    <source>
        <dbReference type="SAM" id="SignalP"/>
    </source>
</evidence>
<evidence type="ECO:0000256" key="1">
    <source>
        <dbReference type="SAM" id="MobiDB-lite"/>
    </source>
</evidence>
<protein>
    <submittedName>
        <fullName evidence="3">Uncharacterized protein</fullName>
    </submittedName>
</protein>
<dbReference type="AlphaFoldDB" id="A0A254TDR4"/>
<evidence type="ECO:0000313" key="4">
    <source>
        <dbReference type="Proteomes" id="UP000197535"/>
    </source>
</evidence>
<dbReference type="OrthoDB" id="8536851at2"/>